<organism evidence="4">
    <name type="scientific">Aedes albopictus</name>
    <name type="common">Asian tiger mosquito</name>
    <name type="synonym">Stegomyia albopicta</name>
    <dbReference type="NCBI Taxonomy" id="7160"/>
    <lineage>
        <taxon>Eukaryota</taxon>
        <taxon>Metazoa</taxon>
        <taxon>Ecdysozoa</taxon>
        <taxon>Arthropoda</taxon>
        <taxon>Hexapoda</taxon>
        <taxon>Insecta</taxon>
        <taxon>Pterygota</taxon>
        <taxon>Neoptera</taxon>
        <taxon>Endopterygota</taxon>
        <taxon>Diptera</taxon>
        <taxon>Nematocera</taxon>
        <taxon>Culicoidea</taxon>
        <taxon>Culicidae</taxon>
        <taxon>Culicinae</taxon>
        <taxon>Aedini</taxon>
        <taxon>Aedes</taxon>
        <taxon>Stegomyia</taxon>
    </lineage>
</organism>
<dbReference type="Pfam" id="PF00089">
    <property type="entry name" value="Trypsin"/>
    <property type="match status" value="2"/>
</dbReference>
<keyword evidence="4" id="KW-0378">Hydrolase</keyword>
<comment type="similarity">
    <text evidence="1">Belongs to the peptidase S1 family. CLIP subfamily.</text>
</comment>
<dbReference type="InterPro" id="IPR038565">
    <property type="entry name" value="CLIP_sf"/>
</dbReference>
<feature type="signal peptide" evidence="2">
    <location>
        <begin position="1"/>
        <end position="20"/>
    </location>
</feature>
<dbReference type="PANTHER" id="PTHR24260">
    <property type="match status" value="1"/>
</dbReference>
<dbReference type="PROSITE" id="PS50240">
    <property type="entry name" value="TRYPSIN_DOM"/>
    <property type="match status" value="1"/>
</dbReference>
<dbReference type="Gene3D" id="2.40.10.10">
    <property type="entry name" value="Trypsin-like serine proteases"/>
    <property type="match status" value="2"/>
</dbReference>
<feature type="domain" description="Peptidase S1" evidence="3">
    <location>
        <begin position="370"/>
        <end position="576"/>
    </location>
</feature>
<dbReference type="SMART" id="SM00020">
    <property type="entry name" value="Tryp_SPc"/>
    <property type="match status" value="1"/>
</dbReference>
<dbReference type="PANTHER" id="PTHR24260:SF147">
    <property type="entry name" value="EG:BACR7A4.3 PROTEIN-RELATED"/>
    <property type="match status" value="1"/>
</dbReference>
<feature type="chain" id="PRO_5013275487" evidence="2">
    <location>
        <begin position="21"/>
        <end position="583"/>
    </location>
</feature>
<proteinExistence type="inferred from homology"/>
<dbReference type="InterPro" id="IPR043504">
    <property type="entry name" value="Peptidase_S1_PA_chymotrypsin"/>
</dbReference>
<dbReference type="VEuPathDB" id="VectorBase:AALFPA_072758"/>
<dbReference type="Gene3D" id="3.30.1640.30">
    <property type="match status" value="1"/>
</dbReference>
<evidence type="ECO:0000313" key="4">
    <source>
        <dbReference type="EMBL" id="JAV47060.1"/>
    </source>
</evidence>
<sequence length="583" mass="65190">MCRVAVFGLVVAALVFPAAAESDHAATLLDYRNSFISYERKGLDSCPITYYRETCTDYAHIVLIKKFGEIESWEDPLCLGAFISERFVLTKASCIRPNGAAELKLYSANNLHEELFLASVHHHPDFGLAEGNDLAVLKLNASVGFSKNVAAACLWDADSIDLYSKVQEMDFDSSMMKPMYNSTVCTGEAKNKCLKSAQQLWCQRKSPVGFLQIRQLGQHKMHPMIASLGCNGDNEIVPLAKHLPWIREVTKSTNLEYNYTDVGLGEKCFKSQNVTGVCLPLESCPKAFKNIKDIKKNQSVNPCGFDGNDVLVCCTTEDMLKGPDTEARFQDIVQEIEDCEMLYDEFRRTPEEHQLHSQMAIIDGHESTNCSATLITARYLLTSAQCVLGLDLKKSTVWLGLGNDIENVVQKNEIYSVVPHPKFTSKSNHYNVAVVKLRHPVLIHTSSVPACLWRDKAKMPADFSAVSINGPEQSPTAVEASAMYYSDCRRLFNPDLIPSEMCVLYQGQQQCEPKDHYDQCRQPGSGLFANLYYGNDMKPVTYVVGIYNSGYQCDKGGPALYTRVSEYFEWIKSVVYLDSQIGE</sequence>
<dbReference type="InterPro" id="IPR001254">
    <property type="entry name" value="Trypsin_dom"/>
</dbReference>
<dbReference type="VEuPathDB" id="VectorBase:AALC636_013801"/>
<dbReference type="VEuPathDB" id="VectorBase:AALF006216"/>
<evidence type="ECO:0000256" key="1">
    <source>
        <dbReference type="ARBA" id="ARBA00024195"/>
    </source>
</evidence>
<dbReference type="AlphaFoldDB" id="A0A1W7R7F4"/>
<evidence type="ECO:0000259" key="3">
    <source>
        <dbReference type="PROSITE" id="PS50240"/>
    </source>
</evidence>
<dbReference type="InterPro" id="IPR009003">
    <property type="entry name" value="Peptidase_S1_PA"/>
</dbReference>
<keyword evidence="2" id="KW-0732">Signal</keyword>
<dbReference type="GO" id="GO:0004252">
    <property type="term" value="F:serine-type endopeptidase activity"/>
    <property type="evidence" value="ECO:0007669"/>
    <property type="project" value="InterPro"/>
</dbReference>
<dbReference type="GO" id="GO:0006508">
    <property type="term" value="P:proteolysis"/>
    <property type="evidence" value="ECO:0007669"/>
    <property type="project" value="UniProtKB-KW"/>
</dbReference>
<dbReference type="InterPro" id="IPR051333">
    <property type="entry name" value="CLIP_Serine_Protease"/>
</dbReference>
<dbReference type="EMBL" id="GEHC01000585">
    <property type="protein sequence ID" value="JAV47060.1"/>
    <property type="molecule type" value="Transcribed_RNA"/>
</dbReference>
<dbReference type="SUPFAM" id="SSF50494">
    <property type="entry name" value="Trypsin-like serine proteases"/>
    <property type="match status" value="2"/>
</dbReference>
<accession>A0A1W7R7F4</accession>
<keyword evidence="4" id="KW-0645">Protease</keyword>
<protein>
    <submittedName>
        <fullName evidence="4">Putative cpij012017 serine protease</fullName>
    </submittedName>
</protein>
<evidence type="ECO:0000256" key="2">
    <source>
        <dbReference type="SAM" id="SignalP"/>
    </source>
</evidence>
<reference evidence="4" key="1">
    <citation type="submission" date="2016-03" db="EMBL/GenBank/DDBJ databases">
        <title>RNAseq analyses of the sensorial organs of adult female Aedes albopictus.</title>
        <authorList>
            <person name="Fabrizio L."/>
            <person name="Ribeiro J.M."/>
            <person name="Arca B."/>
        </authorList>
    </citation>
    <scope>NUCLEOTIDE SEQUENCE</scope>
</reference>
<name>A0A1W7R7F4_AEDAL</name>